<evidence type="ECO:0000256" key="1">
    <source>
        <dbReference type="SAM" id="MobiDB-lite"/>
    </source>
</evidence>
<feature type="region of interest" description="Disordered" evidence="1">
    <location>
        <begin position="208"/>
        <end position="239"/>
    </location>
</feature>
<protein>
    <submittedName>
        <fullName evidence="2">Uncharacterized protein</fullName>
    </submittedName>
</protein>
<feature type="compositionally biased region" description="Basic and acidic residues" evidence="1">
    <location>
        <begin position="208"/>
        <end position="219"/>
    </location>
</feature>
<dbReference type="OrthoDB" id="1913731at2759"/>
<dbReference type="Proteomes" id="UP000639772">
    <property type="component" value="Unassembled WGS sequence"/>
</dbReference>
<dbReference type="EMBL" id="JADCNM010000014">
    <property type="protein sequence ID" value="KAG0454265.1"/>
    <property type="molecule type" value="Genomic_DNA"/>
</dbReference>
<organism evidence="2 3">
    <name type="scientific">Vanilla planifolia</name>
    <name type="common">Vanilla</name>
    <dbReference type="NCBI Taxonomy" id="51239"/>
    <lineage>
        <taxon>Eukaryota</taxon>
        <taxon>Viridiplantae</taxon>
        <taxon>Streptophyta</taxon>
        <taxon>Embryophyta</taxon>
        <taxon>Tracheophyta</taxon>
        <taxon>Spermatophyta</taxon>
        <taxon>Magnoliopsida</taxon>
        <taxon>Liliopsida</taxon>
        <taxon>Asparagales</taxon>
        <taxon>Orchidaceae</taxon>
        <taxon>Vanilloideae</taxon>
        <taxon>Vanilleae</taxon>
        <taxon>Vanilla</taxon>
    </lineage>
</organism>
<feature type="region of interest" description="Disordered" evidence="1">
    <location>
        <begin position="255"/>
        <end position="274"/>
    </location>
</feature>
<proteinExistence type="predicted"/>
<dbReference type="AlphaFoldDB" id="A0A835PI51"/>
<dbReference type="PANTHER" id="PTHR35689">
    <property type="entry name" value="EARLY ENDOSOME ANTIGEN"/>
    <property type="match status" value="1"/>
</dbReference>
<gene>
    <name evidence="2" type="ORF">HPP92_025569</name>
</gene>
<comment type="caution">
    <text evidence="2">The sequence shown here is derived from an EMBL/GenBank/DDBJ whole genome shotgun (WGS) entry which is preliminary data.</text>
</comment>
<accession>A0A835PI51</accession>
<dbReference type="PANTHER" id="PTHR35689:SF1">
    <property type="entry name" value="EARLY ENDOSOME ANTIGEN"/>
    <property type="match status" value="1"/>
</dbReference>
<evidence type="ECO:0000313" key="3">
    <source>
        <dbReference type="Proteomes" id="UP000639772"/>
    </source>
</evidence>
<evidence type="ECO:0000313" key="2">
    <source>
        <dbReference type="EMBL" id="KAG0454265.1"/>
    </source>
</evidence>
<reference evidence="2 3" key="1">
    <citation type="journal article" date="2020" name="Nat. Food">
        <title>A phased Vanilla planifolia genome enables genetic improvement of flavour and production.</title>
        <authorList>
            <person name="Hasing T."/>
            <person name="Tang H."/>
            <person name="Brym M."/>
            <person name="Khazi F."/>
            <person name="Huang T."/>
            <person name="Chambers A.H."/>
        </authorList>
    </citation>
    <scope>NUCLEOTIDE SEQUENCE [LARGE SCALE GENOMIC DNA]</scope>
    <source>
        <tissue evidence="2">Leaf</tissue>
    </source>
</reference>
<sequence>MDLSLRISGFRIVPMDIPQEADDYIRESIEVSLGLPVSENTLRLKLLASEDERHRLQDQIFVLQDQLKECHKRLHHSKEEASMNAQGLKKCIQEKEMVVEQYAEMKTYCSKLEEECMLFERDFKKAMESCDELGKENYELEKENHGLRAQLHDNSYVQGLAAEIKSLQEDKENLRINLQRAEEEVKVLFEDNRLLDEENKRLLRQLQREAQRHGSDQKHSASNSSARMKRKSTVKAGSPFGRHIDFHVVEDQQRQPFSPLLQNSPESRTQPCLL</sequence>
<name>A0A835PI51_VANPL</name>